<dbReference type="Pfam" id="PF02798">
    <property type="entry name" value="GST_N"/>
    <property type="match status" value="1"/>
</dbReference>
<feature type="domain" description="GST N-terminal" evidence="5">
    <location>
        <begin position="5"/>
        <end position="84"/>
    </location>
</feature>
<evidence type="ECO:0000256" key="1">
    <source>
        <dbReference type="ARBA" id="ARBA00012452"/>
    </source>
</evidence>
<dbReference type="CDD" id="cd03185">
    <property type="entry name" value="GST_C_Tau"/>
    <property type="match status" value="1"/>
</dbReference>
<dbReference type="InterPro" id="IPR010987">
    <property type="entry name" value="Glutathione-S-Trfase_C-like"/>
</dbReference>
<dbReference type="GO" id="GO:0009407">
    <property type="term" value="P:toxin catabolic process"/>
    <property type="evidence" value="ECO:0007669"/>
    <property type="project" value="UniProtKB-ARBA"/>
</dbReference>
<dbReference type="FunFam" id="1.20.1050.10:FF:000016">
    <property type="entry name" value="Glutathione S-transferase U9"/>
    <property type="match status" value="1"/>
</dbReference>
<dbReference type="GO" id="GO:0004364">
    <property type="term" value="F:glutathione transferase activity"/>
    <property type="evidence" value="ECO:0007669"/>
    <property type="project" value="UniProtKB-EC"/>
</dbReference>
<dbReference type="PROSITE" id="PS50405">
    <property type="entry name" value="GST_CTER"/>
    <property type="match status" value="1"/>
</dbReference>
<dbReference type="InterPro" id="IPR040079">
    <property type="entry name" value="Glutathione_S-Trfase"/>
</dbReference>
<dbReference type="SUPFAM" id="SSF52833">
    <property type="entry name" value="Thioredoxin-like"/>
    <property type="match status" value="1"/>
</dbReference>
<evidence type="ECO:0000256" key="4">
    <source>
        <dbReference type="RuleBase" id="RU003494"/>
    </source>
</evidence>
<dbReference type="Gene3D" id="1.20.1050.10">
    <property type="match status" value="1"/>
</dbReference>
<dbReference type="AlphaFoldDB" id="A0A0D6QTP0"/>
<dbReference type="FunFam" id="3.40.30.10:FF:000014">
    <property type="entry name" value="Tau class glutathione S-transferase"/>
    <property type="match status" value="1"/>
</dbReference>
<dbReference type="SUPFAM" id="SSF47616">
    <property type="entry name" value="GST C-terminal domain-like"/>
    <property type="match status" value="1"/>
</dbReference>
<dbReference type="SFLD" id="SFLDG00358">
    <property type="entry name" value="Main_(cytGST)"/>
    <property type="match status" value="1"/>
</dbReference>
<dbReference type="InterPro" id="IPR036282">
    <property type="entry name" value="Glutathione-S-Trfase_C_sf"/>
</dbReference>
<dbReference type="GO" id="GO:0006749">
    <property type="term" value="P:glutathione metabolic process"/>
    <property type="evidence" value="ECO:0007669"/>
    <property type="project" value="InterPro"/>
</dbReference>
<evidence type="ECO:0000256" key="3">
    <source>
        <dbReference type="ARBA" id="ARBA00047960"/>
    </source>
</evidence>
<comment type="similarity">
    <text evidence="4">Belongs to the GST superfamily.</text>
</comment>
<protein>
    <recommendedName>
        <fullName evidence="1">glutathione transferase</fullName>
        <ecNumber evidence="1">2.5.1.18</ecNumber>
    </recommendedName>
</protein>
<dbReference type="InterPro" id="IPR004046">
    <property type="entry name" value="GST_C"/>
</dbReference>
<dbReference type="InterPro" id="IPR036249">
    <property type="entry name" value="Thioredoxin-like_sf"/>
</dbReference>
<dbReference type="GO" id="GO:0005737">
    <property type="term" value="C:cytoplasm"/>
    <property type="evidence" value="ECO:0007669"/>
    <property type="project" value="TreeGrafter"/>
</dbReference>
<dbReference type="Pfam" id="PF00043">
    <property type="entry name" value="GST_C"/>
    <property type="match status" value="1"/>
</dbReference>
<dbReference type="InterPro" id="IPR045074">
    <property type="entry name" value="GST_C_Tau"/>
</dbReference>
<keyword evidence="2" id="KW-0808">Transferase</keyword>
<accession>A0A0D6QTP0</accession>
<organism evidence="7">
    <name type="scientific">Araucaria cunninghamii</name>
    <name type="common">Hoop pine</name>
    <name type="synonym">Moreton Bay pine</name>
    <dbReference type="NCBI Taxonomy" id="56994"/>
    <lineage>
        <taxon>Eukaryota</taxon>
        <taxon>Viridiplantae</taxon>
        <taxon>Streptophyta</taxon>
        <taxon>Embryophyta</taxon>
        <taxon>Tracheophyta</taxon>
        <taxon>Spermatophyta</taxon>
        <taxon>Pinopsida</taxon>
        <taxon>Pinidae</taxon>
        <taxon>Conifers II</taxon>
        <taxon>Araucariales</taxon>
        <taxon>Araucariaceae</taxon>
        <taxon>Araucaria</taxon>
    </lineage>
</organism>
<dbReference type="PANTHER" id="PTHR11260">
    <property type="entry name" value="GLUTATHIONE S-TRANSFERASE, GST, SUPERFAMILY, GST DOMAIN CONTAINING"/>
    <property type="match status" value="1"/>
</dbReference>
<name>A0A0D6QTP0_ARACU</name>
<dbReference type="InterPro" id="IPR045073">
    <property type="entry name" value="Omega/Tau-like"/>
</dbReference>
<dbReference type="SFLD" id="SFLDS00019">
    <property type="entry name" value="Glutathione_Transferase_(cytos"/>
    <property type="match status" value="1"/>
</dbReference>
<proteinExistence type="inferred from homology"/>
<sequence>MAGQEEVKVLSTWVSMFGMRVLIGLEEKGVKYEYQEENLGNKSELLLQMNPVYKKIPLLIHNGNPVCESLIILQYIDEAWPSKPFMPSKPYARALHRFWADFVDKKFYDAGFRILRNKGEAQEEAKRDMLEYLELLEGALKDMSGGGPYFGGEEFGFMDIAFIPFTCWFQTYQTIANFTIPFDTRFPCLLAWIQKCMERESVKKILAPPDKVLEYASQLRKRFVTN</sequence>
<comment type="catalytic activity">
    <reaction evidence="3">
        <text>RX + glutathione = an S-substituted glutathione + a halide anion + H(+)</text>
        <dbReference type="Rhea" id="RHEA:16437"/>
        <dbReference type="ChEBI" id="CHEBI:15378"/>
        <dbReference type="ChEBI" id="CHEBI:16042"/>
        <dbReference type="ChEBI" id="CHEBI:17792"/>
        <dbReference type="ChEBI" id="CHEBI:57925"/>
        <dbReference type="ChEBI" id="CHEBI:90779"/>
        <dbReference type="EC" id="2.5.1.18"/>
    </reaction>
</comment>
<dbReference type="Gene3D" id="3.40.30.10">
    <property type="entry name" value="Glutaredoxin"/>
    <property type="match status" value="1"/>
</dbReference>
<evidence type="ECO:0000259" key="5">
    <source>
        <dbReference type="PROSITE" id="PS50404"/>
    </source>
</evidence>
<dbReference type="EC" id="2.5.1.18" evidence="1"/>
<dbReference type="CDD" id="cd03058">
    <property type="entry name" value="GST_N_Tau"/>
    <property type="match status" value="1"/>
</dbReference>
<dbReference type="PROSITE" id="PS50404">
    <property type="entry name" value="GST_NTER"/>
    <property type="match status" value="1"/>
</dbReference>
<dbReference type="InterPro" id="IPR004045">
    <property type="entry name" value="Glutathione_S-Trfase_N"/>
</dbReference>
<dbReference type="EMBL" id="GCKF01045458">
    <property type="protein sequence ID" value="JAG93836.1"/>
    <property type="molecule type" value="Transcribed_RNA"/>
</dbReference>
<evidence type="ECO:0000259" key="6">
    <source>
        <dbReference type="PROSITE" id="PS50405"/>
    </source>
</evidence>
<evidence type="ECO:0000313" key="7">
    <source>
        <dbReference type="EMBL" id="JAG93836.1"/>
    </source>
</evidence>
<feature type="domain" description="GST C-terminal" evidence="6">
    <location>
        <begin position="89"/>
        <end position="223"/>
    </location>
</feature>
<dbReference type="SFLD" id="SFLDG01152">
    <property type="entry name" value="Main.3:_Omega-_and_Tau-like"/>
    <property type="match status" value="1"/>
</dbReference>
<evidence type="ECO:0000256" key="2">
    <source>
        <dbReference type="ARBA" id="ARBA00022679"/>
    </source>
</evidence>
<dbReference type="PANTHER" id="PTHR11260:SF696">
    <property type="entry name" value="GLUTATHIONE TRANSFERASE"/>
    <property type="match status" value="1"/>
</dbReference>
<reference evidence="7" key="1">
    <citation type="submission" date="2015-03" db="EMBL/GenBank/DDBJ databases">
        <title>A transcriptome of Araucaria cunninghamii, an australian fine timber species.</title>
        <authorList>
            <person name="Jing Yi C.J.Y."/>
            <person name="Yin San L.Y.S."/>
            <person name="Abdul Karim S.S."/>
            <person name="Wan Azmi N.N."/>
            <person name="Hercus R.R."/>
            <person name="Croft L.L."/>
        </authorList>
    </citation>
    <scope>NUCLEOTIDE SEQUENCE</scope>
    <source>
        <strain evidence="7">MI0301</strain>
        <tissue evidence="7">Leaf</tissue>
    </source>
</reference>